<sequence>MISCGSCKNRTSDERCSNRPLKGLILCGKHARVKNPRLWKDVNNLDCKAVSIQKIWRGYAIRSWMKLAGPGVLSRSICHNDEELVTFDDKKSVKPFDYFAFEENGKIYWFDVRSLAENSLLTLQPINPYTRELLTIDTRKRLRYICVRRHRKKIENLHNSGRKQSVDEIISSTWIYICRVIEENGFHDMSHLYFTALNRTQLYIFTIMLRQDMVAWAAEHTSKQSRRHRYIYWLKRLTDEYMTGIDGLRLSFITARVLTTILNDSPEEYQICFNIMSALHRL</sequence>
<dbReference type="AlphaFoldDB" id="A0A6C0EQ77"/>
<protein>
    <submittedName>
        <fullName evidence="1">Uncharacterized protein</fullName>
    </submittedName>
</protein>
<proteinExistence type="predicted"/>
<reference evidence="1" key="1">
    <citation type="journal article" date="2020" name="Nature">
        <title>Giant virus diversity and host interactions through global metagenomics.</title>
        <authorList>
            <person name="Schulz F."/>
            <person name="Roux S."/>
            <person name="Paez-Espino D."/>
            <person name="Jungbluth S."/>
            <person name="Walsh D.A."/>
            <person name="Denef V.J."/>
            <person name="McMahon K.D."/>
            <person name="Konstantinidis K.T."/>
            <person name="Eloe-Fadrosh E.A."/>
            <person name="Kyrpides N.C."/>
            <person name="Woyke T."/>
        </authorList>
    </citation>
    <scope>NUCLEOTIDE SEQUENCE</scope>
    <source>
        <strain evidence="1">GVMAG-M-3300009151-50</strain>
    </source>
</reference>
<name>A0A6C0EQ77_9ZZZZ</name>
<dbReference type="EMBL" id="MN738913">
    <property type="protein sequence ID" value="QHT30872.1"/>
    <property type="molecule type" value="Genomic_DNA"/>
</dbReference>
<evidence type="ECO:0000313" key="1">
    <source>
        <dbReference type="EMBL" id="QHT30872.1"/>
    </source>
</evidence>
<organism evidence="1">
    <name type="scientific">viral metagenome</name>
    <dbReference type="NCBI Taxonomy" id="1070528"/>
    <lineage>
        <taxon>unclassified sequences</taxon>
        <taxon>metagenomes</taxon>
        <taxon>organismal metagenomes</taxon>
    </lineage>
</organism>
<accession>A0A6C0EQ77</accession>